<protein>
    <submittedName>
        <fullName evidence="3">Anti-sigma factor antagonist</fullName>
    </submittedName>
</protein>
<evidence type="ECO:0000256" key="1">
    <source>
        <dbReference type="SAM" id="MobiDB-lite"/>
    </source>
</evidence>
<name>A0A2P2DAB5_9LEPT</name>
<keyword evidence="4" id="KW-1185">Reference proteome</keyword>
<evidence type="ECO:0000313" key="4">
    <source>
        <dbReference type="Proteomes" id="UP000245206"/>
    </source>
</evidence>
<comment type="caution">
    <text evidence="3">The sequence shown here is derived from an EMBL/GenBank/DDBJ whole genome shotgun (WGS) entry which is preliminary data.</text>
</comment>
<evidence type="ECO:0000259" key="2">
    <source>
        <dbReference type="PROSITE" id="PS50801"/>
    </source>
</evidence>
<organism evidence="3 4">
    <name type="scientific">Leptospira ellinghausenii</name>
    <dbReference type="NCBI Taxonomy" id="1917822"/>
    <lineage>
        <taxon>Bacteria</taxon>
        <taxon>Pseudomonadati</taxon>
        <taxon>Spirochaetota</taxon>
        <taxon>Spirochaetia</taxon>
        <taxon>Leptospirales</taxon>
        <taxon>Leptospiraceae</taxon>
        <taxon>Leptospira</taxon>
    </lineage>
</organism>
<dbReference type="PANTHER" id="PTHR33495:SF2">
    <property type="entry name" value="ANTI-SIGMA FACTOR ANTAGONIST TM_1081-RELATED"/>
    <property type="match status" value="1"/>
</dbReference>
<dbReference type="RefSeq" id="WP_108958763.1">
    <property type="nucleotide sequence ID" value="NZ_BFAZ01000005.1"/>
</dbReference>
<feature type="domain" description="STAS" evidence="2">
    <location>
        <begin position="1"/>
        <end position="106"/>
    </location>
</feature>
<gene>
    <name evidence="3" type="ORF">LPTSP2_08480</name>
</gene>
<evidence type="ECO:0000313" key="3">
    <source>
        <dbReference type="EMBL" id="GBF41571.1"/>
    </source>
</evidence>
<dbReference type="GO" id="GO:0043856">
    <property type="term" value="F:anti-sigma factor antagonist activity"/>
    <property type="evidence" value="ECO:0007669"/>
    <property type="project" value="TreeGrafter"/>
</dbReference>
<feature type="region of interest" description="Disordered" evidence="1">
    <location>
        <begin position="116"/>
        <end position="138"/>
    </location>
</feature>
<dbReference type="AlphaFoldDB" id="A0A2P2DAB5"/>
<accession>A0A2P2DAB5</accession>
<dbReference type="PROSITE" id="PS50801">
    <property type="entry name" value="STAS"/>
    <property type="match status" value="1"/>
</dbReference>
<dbReference type="InterPro" id="IPR036513">
    <property type="entry name" value="STAS_dom_sf"/>
</dbReference>
<sequence>MESKDKVFSIQLKGGLDGSSADDFYRYFESQLNKGYRKFLFQLGSLEFITSNGISTLVKIHKQIVKSNAVYAIYGLKSEVEDVLKLVGLFDKFPIFRSHNAAESFLLQMDVSGTEPSVKDPSSFPQPSDHKKVGEESKSDSNKIRFYFSGKSREDGKSNLGKEPVSTLESLKDETTETIPTPSPMEVVLEEKINQLRLEIKESLSSELERRFSHYKSGTSVAESTQLDKIPNYIQSKTKQLETVERIIQCEVCGTRLRLFKFGKHECPSCKTQFQLSPNGSIRFLEKLNPI</sequence>
<dbReference type="OrthoDB" id="345543at2"/>
<dbReference type="Proteomes" id="UP000245206">
    <property type="component" value="Unassembled WGS sequence"/>
</dbReference>
<dbReference type="PANTHER" id="PTHR33495">
    <property type="entry name" value="ANTI-SIGMA FACTOR ANTAGONIST TM_1081-RELATED-RELATED"/>
    <property type="match status" value="1"/>
</dbReference>
<proteinExistence type="predicted"/>
<feature type="compositionally biased region" description="Basic and acidic residues" evidence="1">
    <location>
        <begin position="128"/>
        <end position="138"/>
    </location>
</feature>
<dbReference type="SUPFAM" id="SSF52091">
    <property type="entry name" value="SpoIIaa-like"/>
    <property type="match status" value="1"/>
</dbReference>
<dbReference type="Pfam" id="PF01740">
    <property type="entry name" value="STAS"/>
    <property type="match status" value="1"/>
</dbReference>
<dbReference type="Gene3D" id="3.30.750.24">
    <property type="entry name" value="STAS domain"/>
    <property type="match status" value="1"/>
</dbReference>
<dbReference type="CDD" id="cd07043">
    <property type="entry name" value="STAS_anti-anti-sigma_factors"/>
    <property type="match status" value="1"/>
</dbReference>
<feature type="region of interest" description="Disordered" evidence="1">
    <location>
        <begin position="154"/>
        <end position="181"/>
    </location>
</feature>
<dbReference type="EMBL" id="BFAZ01000005">
    <property type="protein sequence ID" value="GBF41571.1"/>
    <property type="molecule type" value="Genomic_DNA"/>
</dbReference>
<dbReference type="InterPro" id="IPR002645">
    <property type="entry name" value="STAS_dom"/>
</dbReference>
<reference evidence="4" key="1">
    <citation type="journal article" date="2019" name="Microbiol. Immunol.">
        <title>Molecular and phenotypic characterization of Leptospira johnsonii sp. nov., Leptospira ellinghausenii sp. nov. and Leptospira ryugenii sp. nov. isolated from soil and water in Japan.</title>
        <authorList>
            <person name="Masuzawa T."/>
            <person name="Saito M."/>
            <person name="Nakao R."/>
            <person name="Nikaido Y."/>
            <person name="Matsumoto M."/>
            <person name="Ogawa M."/>
            <person name="Yokoyama M."/>
            <person name="Hidaka Y."/>
            <person name="Tomita J."/>
            <person name="Sakakibara K."/>
            <person name="Suzuki K."/>
            <person name="Yasuda S."/>
            <person name="Sato H."/>
            <person name="Yamaguchi M."/>
            <person name="Yoshida S.I."/>
            <person name="Koizumi N."/>
            <person name="Kawamura Y."/>
        </authorList>
    </citation>
    <scope>NUCLEOTIDE SEQUENCE [LARGE SCALE GENOMIC DNA]</scope>
    <source>
        <strain evidence="4">E18</strain>
    </source>
</reference>